<comment type="caution">
    <text evidence="1">The sequence shown here is derived from an EMBL/GenBank/DDBJ whole genome shotgun (WGS) entry which is preliminary data.</text>
</comment>
<organism evidence="1 2">
    <name type="scientific">Legionella drozanskii LLAP-1</name>
    <dbReference type="NCBI Taxonomy" id="1212489"/>
    <lineage>
        <taxon>Bacteria</taxon>
        <taxon>Pseudomonadati</taxon>
        <taxon>Pseudomonadota</taxon>
        <taxon>Gammaproteobacteria</taxon>
        <taxon>Legionellales</taxon>
        <taxon>Legionellaceae</taxon>
        <taxon>Legionella</taxon>
    </lineage>
</organism>
<dbReference type="STRING" id="1212489.Ldro_1812"/>
<dbReference type="Proteomes" id="UP000054736">
    <property type="component" value="Unassembled WGS sequence"/>
</dbReference>
<evidence type="ECO:0000313" key="2">
    <source>
        <dbReference type="Proteomes" id="UP000054736"/>
    </source>
</evidence>
<dbReference type="RefSeq" id="WP_058496120.1">
    <property type="nucleotide sequence ID" value="NZ_CAAAIU010000020.1"/>
</dbReference>
<dbReference type="InterPro" id="IPR021353">
    <property type="entry name" value="DUF2972"/>
</dbReference>
<dbReference type="EMBL" id="LNXY01000021">
    <property type="protein sequence ID" value="KTC87140.1"/>
    <property type="molecule type" value="Genomic_DNA"/>
</dbReference>
<evidence type="ECO:0000313" key="1">
    <source>
        <dbReference type="EMBL" id="KTC87140.1"/>
    </source>
</evidence>
<dbReference type="PATRIC" id="fig|1212489.4.peg.1914"/>
<dbReference type="Pfam" id="PF11186">
    <property type="entry name" value="DUF2972"/>
    <property type="match status" value="1"/>
</dbReference>
<reference evidence="1 2" key="1">
    <citation type="submission" date="2015-11" db="EMBL/GenBank/DDBJ databases">
        <title>Genomic analysis of 38 Legionella species identifies large and diverse effector repertoires.</title>
        <authorList>
            <person name="Burstein D."/>
            <person name="Amaro F."/>
            <person name="Zusman T."/>
            <person name="Lifshitz Z."/>
            <person name="Cohen O."/>
            <person name="Gilbert J.A."/>
            <person name="Pupko T."/>
            <person name="Shuman H.A."/>
            <person name="Segal G."/>
        </authorList>
    </citation>
    <scope>NUCLEOTIDE SEQUENCE [LARGE SCALE GENOMIC DNA]</scope>
    <source>
        <strain evidence="1 2">ATCC 700990</strain>
    </source>
</reference>
<proteinExistence type="predicted"/>
<dbReference type="Gene3D" id="1.20.120.520">
    <property type="entry name" value="nmb1532 protein domain like"/>
    <property type="match status" value="1"/>
</dbReference>
<gene>
    <name evidence="1" type="ORF">Ldro_1812</name>
</gene>
<keyword evidence="2" id="KW-1185">Reference proteome</keyword>
<protein>
    <recommendedName>
        <fullName evidence="3">Hemerythrin-like domain-containing protein</fullName>
    </recommendedName>
</protein>
<evidence type="ECO:0008006" key="3">
    <source>
        <dbReference type="Google" id="ProtNLM"/>
    </source>
</evidence>
<dbReference type="AlphaFoldDB" id="A0A0W0SV28"/>
<name>A0A0W0SV28_9GAMM</name>
<accession>A0A0W0SV28</accession>
<dbReference type="OrthoDB" id="5635488at2"/>
<sequence>MKRESHLFAGHKFFEEAGSQILIRLAKVDFRDTKETESLYKQIEDYLITLEHHARWEEEFIFNKFFTQNEVLSFFGEHTELENKGKEILADIKALLHLAPQSKICKGKQIYLEFRKFYASNLVHFYEEETHFLSLLQARATDDEIRAIDKPIYQNMSSIDLVEMIKHLFPPLNISEKKTILDDLKCYNGTNFNAALSEIRMMFTSKEAVEVFGVSAP</sequence>